<keyword evidence="2" id="KW-1185">Reference proteome</keyword>
<dbReference type="RefSeq" id="WP_187755195.1">
    <property type="nucleotide sequence ID" value="NZ_JABURY010000013.1"/>
</dbReference>
<sequence length="130" mass="15448">MLDLKILSDEYTKAQNEVKDYLRNIDIEHFDYLKNKDILLKLIHSKLFEAKIFEVMLHFDKDEAINFLKTVYLEGNPRNKVSFSTNLDVMLDDYKEILGKDEYNKLIDSLSKSTKNFYPIKKAIEFVEDE</sequence>
<proteinExistence type="predicted"/>
<accession>A0ABR7QWZ4</accession>
<name>A0ABR7QWZ4_9GAMM</name>
<dbReference type="EMBL" id="JABURY010000013">
    <property type="protein sequence ID" value="MBC9130747.1"/>
    <property type="molecule type" value="Genomic_DNA"/>
</dbReference>
<protein>
    <submittedName>
        <fullName evidence="1">Uncharacterized protein</fullName>
    </submittedName>
</protein>
<evidence type="ECO:0000313" key="2">
    <source>
        <dbReference type="Proteomes" id="UP000651208"/>
    </source>
</evidence>
<organism evidence="1 2">
    <name type="scientific">Frischella japonica</name>
    <dbReference type="NCBI Taxonomy" id="2741544"/>
    <lineage>
        <taxon>Bacteria</taxon>
        <taxon>Pseudomonadati</taxon>
        <taxon>Pseudomonadota</taxon>
        <taxon>Gammaproteobacteria</taxon>
        <taxon>Orbales</taxon>
        <taxon>Orbaceae</taxon>
        <taxon>Frischella</taxon>
    </lineage>
</organism>
<dbReference type="Proteomes" id="UP000651208">
    <property type="component" value="Unassembled WGS sequence"/>
</dbReference>
<comment type="caution">
    <text evidence="1">The sequence shown here is derived from an EMBL/GenBank/DDBJ whole genome shotgun (WGS) entry which is preliminary data.</text>
</comment>
<reference evidence="1 2" key="1">
    <citation type="submission" date="2020-06" db="EMBL/GenBank/DDBJ databases">
        <title>Frischella cerana isolated from Apis cerana gut homogenate.</title>
        <authorList>
            <person name="Wolter L.A."/>
            <person name="Suenami S."/>
            <person name="Miyazaki R."/>
        </authorList>
    </citation>
    <scope>NUCLEOTIDE SEQUENCE [LARGE SCALE GENOMIC DNA]</scope>
    <source>
        <strain evidence="1 2">Ac13</strain>
    </source>
</reference>
<gene>
    <name evidence="1" type="ORF">FcAc13_05415</name>
</gene>
<evidence type="ECO:0000313" key="1">
    <source>
        <dbReference type="EMBL" id="MBC9130747.1"/>
    </source>
</evidence>